<evidence type="ECO:0000259" key="11">
    <source>
        <dbReference type="Pfam" id="PF02880"/>
    </source>
</evidence>
<dbReference type="InterPro" id="IPR050060">
    <property type="entry name" value="Phosphoglucosamine_mutase"/>
</dbReference>
<evidence type="ECO:0000256" key="7">
    <source>
        <dbReference type="RuleBase" id="RU004326"/>
    </source>
</evidence>
<dbReference type="AlphaFoldDB" id="A0A2U2CCS0"/>
<dbReference type="Pfam" id="PF02880">
    <property type="entry name" value="PGM_PMM_III"/>
    <property type="match status" value="1"/>
</dbReference>
<evidence type="ECO:0000259" key="10">
    <source>
        <dbReference type="Pfam" id="PF02879"/>
    </source>
</evidence>
<dbReference type="RefSeq" id="WP_109532790.1">
    <property type="nucleotide sequence ID" value="NZ_QEYD01000004.1"/>
</dbReference>
<dbReference type="Gene3D" id="3.30.310.50">
    <property type="entry name" value="Alpha-D-phosphohexomutase, C-terminal domain"/>
    <property type="match status" value="1"/>
</dbReference>
<dbReference type="Pfam" id="PF02878">
    <property type="entry name" value="PGM_PMM_I"/>
    <property type="match status" value="1"/>
</dbReference>
<feature type="domain" description="Alpha-D-phosphohexomutase alpha/beta/alpha" evidence="10">
    <location>
        <begin position="145"/>
        <end position="242"/>
    </location>
</feature>
<name>A0A2U2CCS0_9RHOB</name>
<evidence type="ECO:0000256" key="6">
    <source>
        <dbReference type="ARBA" id="ARBA00023235"/>
    </source>
</evidence>
<keyword evidence="6" id="KW-0413">Isomerase</keyword>
<feature type="domain" description="Alpha-D-phosphohexomutase alpha/beta/alpha" evidence="9">
    <location>
        <begin position="4"/>
        <end position="127"/>
    </location>
</feature>
<evidence type="ECO:0000256" key="3">
    <source>
        <dbReference type="ARBA" id="ARBA00022553"/>
    </source>
</evidence>
<dbReference type="SUPFAM" id="SSF55957">
    <property type="entry name" value="Phosphoglucomutase, C-terminal domain"/>
    <property type="match status" value="1"/>
</dbReference>
<reference evidence="12 13" key="1">
    <citation type="submission" date="2018-05" db="EMBL/GenBank/DDBJ databases">
        <title>Pararhodobacter marina sp. nov., isolated from deep-sea water of the Indian Ocean.</title>
        <authorList>
            <person name="Lai Q.Sr."/>
            <person name="Liu X."/>
            <person name="Shao Z."/>
        </authorList>
    </citation>
    <scope>NUCLEOTIDE SEQUENCE [LARGE SCALE GENOMIC DNA]</scope>
    <source>
        <strain evidence="12 13">CIC4N-9</strain>
    </source>
</reference>
<gene>
    <name evidence="12" type="ORF">C4N9_08010</name>
</gene>
<dbReference type="GO" id="GO:0005975">
    <property type="term" value="P:carbohydrate metabolic process"/>
    <property type="evidence" value="ECO:0007669"/>
    <property type="project" value="InterPro"/>
</dbReference>
<dbReference type="InterPro" id="IPR016066">
    <property type="entry name" value="A-D-PHexomutase_CS"/>
</dbReference>
<dbReference type="Pfam" id="PF00408">
    <property type="entry name" value="PGM_PMM_IV"/>
    <property type="match status" value="1"/>
</dbReference>
<accession>A0A2U2CCS0</accession>
<organism evidence="12 13">
    <name type="scientific">Pararhodobacter marinus</name>
    <dbReference type="NCBI Taxonomy" id="2184063"/>
    <lineage>
        <taxon>Bacteria</taxon>
        <taxon>Pseudomonadati</taxon>
        <taxon>Pseudomonadota</taxon>
        <taxon>Alphaproteobacteria</taxon>
        <taxon>Rhodobacterales</taxon>
        <taxon>Paracoccaceae</taxon>
        <taxon>Pararhodobacter</taxon>
    </lineage>
</organism>
<keyword evidence="3" id="KW-0597">Phosphoprotein</keyword>
<protein>
    <submittedName>
        <fullName evidence="12">Phosphomannomutase</fullName>
    </submittedName>
</protein>
<dbReference type="InterPro" id="IPR036900">
    <property type="entry name" value="A-D-PHexomutase_C_sf"/>
</dbReference>
<evidence type="ECO:0000259" key="9">
    <source>
        <dbReference type="Pfam" id="PF02878"/>
    </source>
</evidence>
<dbReference type="GO" id="GO:0000287">
    <property type="term" value="F:magnesium ion binding"/>
    <property type="evidence" value="ECO:0007669"/>
    <property type="project" value="InterPro"/>
</dbReference>
<sequence>MAPKFGTSGLRGLVVELTPDLIGAHVAAFLRACPVGTGLFVGRDLRDSSPRIAGDVIAAARGAGVDVTDCGAVPTPALALAAMGAGAAAVMVTGSHIPADRNGLKFYTPGGEITKAHEAAILAALDATAPTGPESALAQADPGPAFVARYVTAFGAQALAGKRVGVWSHSAVGRDLLIDTLQALGADVAEIARSDTFIPVDTEAVPKAVRAFLRDTAAAQGLDTIVSTDGDGDRPLVTDETGQVVPGDVLGQIAAQLLEARTAVTPVSSNTGIDTLGLRVIRTKIGSPFVIAGMERVPGERVVGYEANGGFLLGFEATGPAGPLPALMTRDSHLPIIATLVAAGAGPLSARVAAEPARFTAADRLQEVPTEASAALVAALSTDASAQAGFLAEFGDASLAGTDTTDGLRLTLASGRIIHLRPSGNAPELRFYAEAENPDAALALLAKGLETLRARLG</sequence>
<dbReference type="EMBL" id="QEYD01000004">
    <property type="protein sequence ID" value="PWE29677.1"/>
    <property type="molecule type" value="Genomic_DNA"/>
</dbReference>
<evidence type="ECO:0000259" key="8">
    <source>
        <dbReference type="Pfam" id="PF00408"/>
    </source>
</evidence>
<evidence type="ECO:0000256" key="5">
    <source>
        <dbReference type="ARBA" id="ARBA00022842"/>
    </source>
</evidence>
<comment type="caution">
    <text evidence="12">The sequence shown here is derived from an EMBL/GenBank/DDBJ whole genome shotgun (WGS) entry which is preliminary data.</text>
</comment>
<dbReference type="InterPro" id="IPR005844">
    <property type="entry name" value="A-D-PHexomutase_a/b/a-I"/>
</dbReference>
<proteinExistence type="inferred from homology"/>
<comment type="similarity">
    <text evidence="2 7">Belongs to the phosphohexose mutase family.</text>
</comment>
<evidence type="ECO:0000256" key="1">
    <source>
        <dbReference type="ARBA" id="ARBA00001946"/>
    </source>
</evidence>
<evidence type="ECO:0000256" key="2">
    <source>
        <dbReference type="ARBA" id="ARBA00010231"/>
    </source>
</evidence>
<keyword evidence="5 7" id="KW-0460">Magnesium</keyword>
<dbReference type="InterPro" id="IPR005843">
    <property type="entry name" value="A-D-PHexomutase_C"/>
</dbReference>
<dbReference type="Pfam" id="PF02879">
    <property type="entry name" value="PGM_PMM_II"/>
    <property type="match status" value="1"/>
</dbReference>
<dbReference type="OrthoDB" id="9803322at2"/>
<evidence type="ECO:0000313" key="12">
    <source>
        <dbReference type="EMBL" id="PWE29677.1"/>
    </source>
</evidence>
<dbReference type="PANTHER" id="PTHR42946:SF1">
    <property type="entry name" value="PHOSPHOGLUCOMUTASE (ALPHA-D-GLUCOSE-1,6-BISPHOSPHATE-DEPENDENT)"/>
    <property type="match status" value="1"/>
</dbReference>
<comment type="cofactor">
    <cofactor evidence="1">
        <name>Mg(2+)</name>
        <dbReference type="ChEBI" id="CHEBI:18420"/>
    </cofactor>
</comment>
<dbReference type="PANTHER" id="PTHR42946">
    <property type="entry name" value="PHOSPHOHEXOSE MUTASE"/>
    <property type="match status" value="1"/>
</dbReference>
<feature type="domain" description="Alpha-D-phosphohexomutase C-terminal" evidence="8">
    <location>
        <begin position="396"/>
        <end position="447"/>
    </location>
</feature>
<feature type="domain" description="Alpha-D-phosphohexomutase alpha/beta/alpha" evidence="11">
    <location>
        <begin position="252"/>
        <end position="328"/>
    </location>
</feature>
<dbReference type="SUPFAM" id="SSF53738">
    <property type="entry name" value="Phosphoglucomutase, first 3 domains"/>
    <property type="match status" value="3"/>
</dbReference>
<dbReference type="PROSITE" id="PS00710">
    <property type="entry name" value="PGM_PMM"/>
    <property type="match status" value="1"/>
</dbReference>
<evidence type="ECO:0000313" key="13">
    <source>
        <dbReference type="Proteomes" id="UP000244940"/>
    </source>
</evidence>
<dbReference type="InterPro" id="IPR005845">
    <property type="entry name" value="A-D-PHexomutase_a/b/a-II"/>
</dbReference>
<dbReference type="Gene3D" id="3.40.120.10">
    <property type="entry name" value="Alpha-D-Glucose-1,6-Bisphosphate, subunit A, domain 3"/>
    <property type="match status" value="3"/>
</dbReference>
<dbReference type="InterPro" id="IPR016055">
    <property type="entry name" value="A-D-PHexomutase_a/b/a-I/II/III"/>
</dbReference>
<keyword evidence="13" id="KW-1185">Reference proteome</keyword>
<dbReference type="Proteomes" id="UP000244940">
    <property type="component" value="Unassembled WGS sequence"/>
</dbReference>
<dbReference type="InterPro" id="IPR005846">
    <property type="entry name" value="A-D-PHexomutase_a/b/a-III"/>
</dbReference>
<dbReference type="GO" id="GO:0004615">
    <property type="term" value="F:phosphomannomutase activity"/>
    <property type="evidence" value="ECO:0007669"/>
    <property type="project" value="TreeGrafter"/>
</dbReference>
<keyword evidence="4 7" id="KW-0479">Metal-binding</keyword>
<evidence type="ECO:0000256" key="4">
    <source>
        <dbReference type="ARBA" id="ARBA00022723"/>
    </source>
</evidence>
<dbReference type="GeneID" id="94364831"/>